<comment type="caution">
    <text evidence="10">The sequence shown here is derived from an EMBL/GenBank/DDBJ whole genome shotgun (WGS) entry which is preliminary data.</text>
</comment>
<evidence type="ECO:0000256" key="6">
    <source>
        <dbReference type="ARBA" id="ARBA00023004"/>
    </source>
</evidence>
<dbReference type="InterPro" id="IPR015421">
    <property type="entry name" value="PyrdxlP-dep_Trfase_major"/>
</dbReference>
<evidence type="ECO:0000313" key="11">
    <source>
        <dbReference type="Proteomes" id="UP000712527"/>
    </source>
</evidence>
<keyword evidence="6" id="KW-0408">Iron</keyword>
<dbReference type="SUPFAM" id="SSF53383">
    <property type="entry name" value="PLP-dependent transferases"/>
    <property type="match status" value="1"/>
</dbReference>
<accession>A0ABS2F1K2</accession>
<keyword evidence="7" id="KW-0411">Iron-sulfur</keyword>
<comment type="similarity">
    <text evidence="2">Belongs to the class-V pyridoxal-phosphate-dependent aminotransferase family. NifS/IscS subfamily.</text>
</comment>
<gene>
    <name evidence="10" type="ORF">H9X80_04805</name>
</gene>
<dbReference type="PANTHER" id="PTHR11601">
    <property type="entry name" value="CYSTEINE DESULFURYLASE FAMILY MEMBER"/>
    <property type="match status" value="1"/>
</dbReference>
<feature type="domain" description="Aminotransferase class V" evidence="9">
    <location>
        <begin position="35"/>
        <end position="396"/>
    </location>
</feature>
<dbReference type="PANTHER" id="PTHR11601:SF34">
    <property type="entry name" value="CYSTEINE DESULFURASE"/>
    <property type="match status" value="1"/>
</dbReference>
<evidence type="ECO:0000256" key="4">
    <source>
        <dbReference type="ARBA" id="ARBA00022723"/>
    </source>
</evidence>
<comment type="cofactor">
    <cofactor evidence="1">
        <name>pyridoxal 5'-phosphate</name>
        <dbReference type="ChEBI" id="CHEBI:597326"/>
    </cofactor>
</comment>
<dbReference type="InterPro" id="IPR016454">
    <property type="entry name" value="Cysteine_dSase"/>
</dbReference>
<evidence type="ECO:0000256" key="1">
    <source>
        <dbReference type="ARBA" id="ARBA00001933"/>
    </source>
</evidence>
<dbReference type="Proteomes" id="UP000712527">
    <property type="component" value="Unassembled WGS sequence"/>
</dbReference>
<name>A0ABS2F1K2_9ACTN</name>
<dbReference type="InterPro" id="IPR000192">
    <property type="entry name" value="Aminotrans_V_dom"/>
</dbReference>
<evidence type="ECO:0000259" key="9">
    <source>
        <dbReference type="Pfam" id="PF00266"/>
    </source>
</evidence>
<evidence type="ECO:0000313" key="10">
    <source>
        <dbReference type="EMBL" id="MBM6774861.1"/>
    </source>
</evidence>
<dbReference type="Pfam" id="PF00266">
    <property type="entry name" value="Aminotran_5"/>
    <property type="match status" value="1"/>
</dbReference>
<dbReference type="Gene3D" id="3.90.1150.10">
    <property type="entry name" value="Aspartate Aminotransferase, domain 1"/>
    <property type="match status" value="1"/>
</dbReference>
<evidence type="ECO:0000256" key="7">
    <source>
        <dbReference type="ARBA" id="ARBA00023014"/>
    </source>
</evidence>
<evidence type="ECO:0000256" key="5">
    <source>
        <dbReference type="ARBA" id="ARBA00022898"/>
    </source>
</evidence>
<comment type="catalytic activity">
    <reaction evidence="8">
        <text>(sulfur carrier)-H + L-cysteine = (sulfur carrier)-SH + L-alanine</text>
        <dbReference type="Rhea" id="RHEA:43892"/>
        <dbReference type="Rhea" id="RHEA-COMP:14737"/>
        <dbReference type="Rhea" id="RHEA-COMP:14739"/>
        <dbReference type="ChEBI" id="CHEBI:29917"/>
        <dbReference type="ChEBI" id="CHEBI:35235"/>
        <dbReference type="ChEBI" id="CHEBI:57972"/>
        <dbReference type="ChEBI" id="CHEBI:64428"/>
        <dbReference type="EC" id="2.8.1.7"/>
    </reaction>
</comment>
<dbReference type="Gene3D" id="3.40.640.10">
    <property type="entry name" value="Type I PLP-dependent aspartate aminotransferase-like (Major domain)"/>
    <property type="match status" value="1"/>
</dbReference>
<dbReference type="PIRSF" id="PIRSF005572">
    <property type="entry name" value="NifS"/>
    <property type="match status" value="1"/>
</dbReference>
<evidence type="ECO:0000256" key="8">
    <source>
        <dbReference type="ARBA" id="ARBA00050776"/>
    </source>
</evidence>
<reference evidence="10 11" key="1">
    <citation type="journal article" date="2021" name="Sci. Rep.">
        <title>The distribution of antibiotic resistance genes in chicken gut microbiota commensals.</title>
        <authorList>
            <person name="Juricova H."/>
            <person name="Matiasovicova J."/>
            <person name="Kubasova T."/>
            <person name="Cejkova D."/>
            <person name="Rychlik I."/>
        </authorList>
    </citation>
    <scope>NUCLEOTIDE SEQUENCE [LARGE SCALE GENOMIC DNA]</scope>
    <source>
        <strain evidence="10 11">An794</strain>
    </source>
</reference>
<dbReference type="EMBL" id="JACSNQ010000007">
    <property type="protein sequence ID" value="MBM6774861.1"/>
    <property type="molecule type" value="Genomic_DNA"/>
</dbReference>
<organism evidence="10 11">
    <name type="scientific">Olsenella profusa</name>
    <dbReference type="NCBI Taxonomy" id="138595"/>
    <lineage>
        <taxon>Bacteria</taxon>
        <taxon>Bacillati</taxon>
        <taxon>Actinomycetota</taxon>
        <taxon>Coriobacteriia</taxon>
        <taxon>Coriobacteriales</taxon>
        <taxon>Atopobiaceae</taxon>
        <taxon>Olsenella</taxon>
    </lineage>
</organism>
<proteinExistence type="inferred from homology"/>
<dbReference type="Gene3D" id="1.10.260.50">
    <property type="match status" value="1"/>
</dbReference>
<keyword evidence="3" id="KW-0808">Transferase</keyword>
<evidence type="ECO:0000256" key="2">
    <source>
        <dbReference type="ARBA" id="ARBA00006490"/>
    </source>
</evidence>
<protein>
    <submittedName>
        <fullName evidence="10">Cysteine desulfurase</fullName>
    </submittedName>
</protein>
<keyword evidence="4" id="KW-0479">Metal-binding</keyword>
<evidence type="ECO:0000256" key="3">
    <source>
        <dbReference type="ARBA" id="ARBA00022679"/>
    </source>
</evidence>
<keyword evidence="11" id="KW-1185">Reference proteome</keyword>
<dbReference type="InterPro" id="IPR015422">
    <property type="entry name" value="PyrdxlP-dep_Trfase_small"/>
</dbReference>
<keyword evidence="5" id="KW-0663">Pyridoxal phosphate</keyword>
<sequence length="438" mass="46196">MTPGEKDLRPEGEKDLRAACGTPAAPGAGAPVREVYLDYAAATPVDPEVAAVMLPYLTERFWNPSAPYARAREVRDDVERARGTVARLIGARPDNVVFTAGATEANNLAFAAVEGHVVVDAIEHESVLACASTHARRTVRVGADGIVDPAAVARAIRPDTELVSVELANGELGCVQPVREISRVVAAERARRLEAGERTPLYLHTDASQAAGALSVNVSSLGVDLMTLSAAKLYGPKQVGALYASDDVRLRPLVYGGGQEGGVRSGTENVAGVVGFARAFELACERRADEVRRLAALRERLRRALLAELPWTVASGPSNPKRCLPGLLSVAFAGIEARRLVIALERMGVSVGTGSACAASRMRVSHVLDAIGMPRPLAEGSLRLTLGRPTTEADVDFAAAAIVRCVRAEMARLGLDDAGQGARVRALRAQWAGQGAVR</sequence>
<dbReference type="InterPro" id="IPR015424">
    <property type="entry name" value="PyrdxlP-dep_Trfase"/>
</dbReference>